<dbReference type="InterPro" id="IPR042208">
    <property type="entry name" value="D-ser_dehydrat-like_sf"/>
</dbReference>
<dbReference type="Proteomes" id="UP000184520">
    <property type="component" value="Unassembled WGS sequence"/>
</dbReference>
<evidence type="ECO:0000313" key="4">
    <source>
        <dbReference type="EMBL" id="SHG50319.1"/>
    </source>
</evidence>
<dbReference type="InterPro" id="IPR026956">
    <property type="entry name" value="D-ser_dehydrat-like_dom"/>
</dbReference>
<proteinExistence type="inferred from homology"/>
<dbReference type="Gene3D" id="2.40.37.20">
    <property type="entry name" value="D-serine dehydratase-like domain"/>
    <property type="match status" value="1"/>
</dbReference>
<dbReference type="EMBL" id="FQWD01000003">
    <property type="protein sequence ID" value="SHG50319.1"/>
    <property type="molecule type" value="Genomic_DNA"/>
</dbReference>
<dbReference type="PANTHER" id="PTHR28004">
    <property type="entry name" value="ZGC:162816-RELATED"/>
    <property type="match status" value="1"/>
</dbReference>
<dbReference type="RefSeq" id="WP_217653463.1">
    <property type="nucleotide sequence ID" value="NZ_FQWD01000003.1"/>
</dbReference>
<dbReference type="AlphaFoldDB" id="A0A1M5KCV0"/>
<dbReference type="GO" id="GO:0036088">
    <property type="term" value="P:D-serine catabolic process"/>
    <property type="evidence" value="ECO:0007669"/>
    <property type="project" value="TreeGrafter"/>
</dbReference>
<keyword evidence="2" id="KW-0456">Lyase</keyword>
<accession>A0A1M5KCV0</accession>
<evidence type="ECO:0000256" key="2">
    <source>
        <dbReference type="ARBA" id="ARBA00023239"/>
    </source>
</evidence>
<dbReference type="Gene3D" id="3.20.20.10">
    <property type="entry name" value="Alanine racemase"/>
    <property type="match status" value="1"/>
</dbReference>
<evidence type="ECO:0000313" key="5">
    <source>
        <dbReference type="Proteomes" id="UP000184520"/>
    </source>
</evidence>
<dbReference type="SMART" id="SM01119">
    <property type="entry name" value="D-ser_dehydrat"/>
    <property type="match status" value="1"/>
</dbReference>
<dbReference type="InterPro" id="IPR001608">
    <property type="entry name" value="Ala_racemase_N"/>
</dbReference>
<feature type="domain" description="D-serine dehydratase-like" evidence="3">
    <location>
        <begin position="255"/>
        <end position="362"/>
    </location>
</feature>
<dbReference type="STRING" id="634436.SAMN05216361_2448"/>
<evidence type="ECO:0000259" key="3">
    <source>
        <dbReference type="SMART" id="SM01119"/>
    </source>
</evidence>
<dbReference type="Pfam" id="PF14031">
    <property type="entry name" value="D-ser_dehydrat"/>
    <property type="match status" value="1"/>
</dbReference>
<comment type="similarity">
    <text evidence="1">Belongs to the DSD1 family.</text>
</comment>
<evidence type="ECO:0000256" key="1">
    <source>
        <dbReference type="ARBA" id="ARBA00005323"/>
    </source>
</evidence>
<sequence>MSELTSLMTPACIIDMGKFQRNISCMQAVAKRDELVLRPHVKTLKSLAAAERYAPSNGPITVSTLAEAEYFAAAGYHDILYGVGLVPNKYARVQALSERAEKFTVVLDSLAAVNALVSFADSLEHPLQVMLEIDVDDHRAGLLPMSDELLECAKALQATPKLHFRGIMTHAGGSYDCFSQQARDAMAEQECALIAKASARLAANQIHCELVSAGSTPTALANTHHKGINELRAGVYATFDCVMAGLGVCDTDDIAMSVLTSVIGHQTDKNWVIVDAGWMALSRDQGTATHAKNCGYGLVCDPQGRLLEGWYVSSTNQEHGIISHIDGKKPDDAIFAYGNMLRILPIHACATAAQFSAYQVIDEDGKVTETWSRITGW</sequence>
<organism evidence="4 5">
    <name type="scientific">Marisediminitalea aggregata</name>
    <dbReference type="NCBI Taxonomy" id="634436"/>
    <lineage>
        <taxon>Bacteria</taxon>
        <taxon>Pseudomonadati</taxon>
        <taxon>Pseudomonadota</taxon>
        <taxon>Gammaproteobacteria</taxon>
        <taxon>Alteromonadales</taxon>
        <taxon>Alteromonadaceae</taxon>
        <taxon>Marisediminitalea</taxon>
    </lineage>
</organism>
<name>A0A1M5KCV0_9ALTE</name>
<keyword evidence="5" id="KW-1185">Reference proteome</keyword>
<dbReference type="GO" id="GO:0008721">
    <property type="term" value="F:D-serine ammonia-lyase activity"/>
    <property type="evidence" value="ECO:0007669"/>
    <property type="project" value="TreeGrafter"/>
</dbReference>
<gene>
    <name evidence="4" type="ORF">SAMN05216361_2448</name>
</gene>
<dbReference type="PANTHER" id="PTHR28004:SF2">
    <property type="entry name" value="D-SERINE DEHYDRATASE"/>
    <property type="match status" value="1"/>
</dbReference>
<dbReference type="InterPro" id="IPR029066">
    <property type="entry name" value="PLP-binding_barrel"/>
</dbReference>
<dbReference type="Pfam" id="PF01168">
    <property type="entry name" value="Ala_racemase_N"/>
    <property type="match status" value="1"/>
</dbReference>
<protein>
    <submittedName>
        <fullName evidence="4">D-serine deaminase, pyridoxal phosphate-dependent</fullName>
    </submittedName>
</protein>
<reference evidence="5" key="1">
    <citation type="submission" date="2016-11" db="EMBL/GenBank/DDBJ databases">
        <authorList>
            <person name="Varghese N."/>
            <person name="Submissions S."/>
        </authorList>
    </citation>
    <scope>NUCLEOTIDE SEQUENCE [LARGE SCALE GENOMIC DNA]</scope>
    <source>
        <strain evidence="5">CGMCC 1.8995</strain>
    </source>
</reference>
<dbReference type="InterPro" id="IPR051466">
    <property type="entry name" value="D-amino_acid_metab_enzyme"/>
</dbReference>
<dbReference type="SUPFAM" id="SSF51419">
    <property type="entry name" value="PLP-binding barrel"/>
    <property type="match status" value="1"/>
</dbReference>